<evidence type="ECO:0000313" key="1">
    <source>
        <dbReference type="EMBL" id="ALT05941.1"/>
    </source>
</evidence>
<sequence length="154" mass="17135">MEFTDAQLAEQPVGYWTGAVRTAVVRYINARLGELGLTQPHWWAIYQLGESRRRLTRDELLTLVSQQRPYVDVSALEPAIDDLLGSQRFGLDGAGRLGLTEAGTDLRDQVLVLLPEVRARIHDGISEEDYVLVVKVLRRMLSNIGGDTGFDQAG</sequence>
<protein>
    <submittedName>
        <fullName evidence="1">Putative MarR/SlyA family regulator</fullName>
    </submittedName>
</protein>
<proteinExistence type="predicted"/>
<dbReference type="Gene3D" id="1.10.10.10">
    <property type="entry name" value="Winged helix-like DNA-binding domain superfamily/Winged helix DNA-binding domain"/>
    <property type="match status" value="2"/>
</dbReference>
<dbReference type="EMBL" id="KU127235">
    <property type="protein sequence ID" value="ALT05941.1"/>
    <property type="molecule type" value="Genomic_DNA"/>
</dbReference>
<gene>
    <name evidence="1" type="primary">smcReg3</name>
    <name evidence="1" type="ORF">KSSN_24480</name>
</gene>
<name>A0A0U2ZQV2_9ACTN</name>
<dbReference type="InterPro" id="IPR036388">
    <property type="entry name" value="WH-like_DNA-bd_sf"/>
</dbReference>
<organism evidence="1">
    <name type="scientific">Kitasatospora sp. 152608</name>
    <dbReference type="NCBI Taxonomy" id="1769566"/>
    <lineage>
        <taxon>Bacteria</taxon>
        <taxon>Bacillati</taxon>
        <taxon>Actinomycetota</taxon>
        <taxon>Actinomycetes</taxon>
        <taxon>Kitasatosporales</taxon>
        <taxon>Streptomycetaceae</taxon>
        <taxon>Kitasatospora</taxon>
    </lineage>
</organism>
<dbReference type="AlphaFoldDB" id="A0A0U2ZQV2"/>
<accession>A0A0U2ZQV2</accession>
<dbReference type="InterPro" id="IPR036390">
    <property type="entry name" value="WH_DNA-bd_sf"/>
</dbReference>
<reference evidence="1" key="1">
    <citation type="submission" date="2015-10" db="EMBL/GenBank/DDBJ databases">
        <title>New simocyclinones: surprising evolutionary and biosynthetic insights.</title>
        <authorList>
            <person name="Bilyk O."/>
            <person name="Brotz E."/>
            <person name="Tokovenko B."/>
            <person name="Bechtold A."/>
            <person name="Paululat T."/>
            <person name="Luzhetskyy A."/>
        </authorList>
    </citation>
    <scope>NUCLEOTIDE SEQUENCE</scope>
    <source>
        <strain evidence="1">152608</strain>
    </source>
</reference>
<dbReference type="SUPFAM" id="SSF46785">
    <property type="entry name" value="Winged helix' DNA-binding domain"/>
    <property type="match status" value="1"/>
</dbReference>